<keyword evidence="2" id="KW-0902">Two-component regulatory system</keyword>
<sequence>MNYSILWADDEIDLLKPLIIFLEGKGLQVKTANSGLDAIDAIQTESFDLIFLDENMPGMTGLEVLVEIKKQKPNLPVVMITKSEEEEIMEEAIGSKISDYLIKPINPSQLLLSIKKIMERKKLEEVHTNSNYRQEFAELSIQYQNKLTAQEWAEIYQKLVFWELEIDLTENKSMAPILQDQKQEANKQFAKFVEKEYENWLNQPDENSPILSHKIMRKHVFPHINDKSPLFFILIDNLRMDQWKILENLLSDYFKPEIENSYYSILPTTTAYARNSIFAGMMPSEIQKKYPEKWINDLGDSTDEEGFNHNEEFFLQEQLKRLKIQAKTSYHKIIHQYHEKALLDNFNNLLNNNLNVVVFNFVDMLSHARTDMSVIKQLSPDESAYRSLTASWFQHSALFEFLKKIYAKKGRVIITTDHGMIRVQNPVKIIGDKSTNTNLRYKHGKNLNYDNTNKIMVVKNPDAVFLPKINVSTSYVFSKEDSFLAYPNNYNHYVQHYKNTFQHGGISMEECIVPIVYLSSKK</sequence>
<comment type="caution">
    <text evidence="5">The sequence shown here is derived from an EMBL/GenBank/DDBJ whole genome shotgun (WGS) entry which is preliminary data.</text>
</comment>
<dbReference type="AlphaFoldDB" id="A0A437PQV1"/>
<dbReference type="InterPro" id="IPR050595">
    <property type="entry name" value="Bact_response_regulator"/>
</dbReference>
<protein>
    <submittedName>
        <fullName evidence="5">Response regulator</fullName>
    </submittedName>
</protein>
<proteinExistence type="predicted"/>
<dbReference type="GO" id="GO:0000160">
    <property type="term" value="P:phosphorelay signal transduction system"/>
    <property type="evidence" value="ECO:0007669"/>
    <property type="project" value="UniProtKB-KW"/>
</dbReference>
<dbReference type="OrthoDB" id="9813025at2"/>
<evidence type="ECO:0000313" key="6">
    <source>
        <dbReference type="Proteomes" id="UP000282832"/>
    </source>
</evidence>
<keyword evidence="1 3" id="KW-0597">Phosphoprotein</keyword>
<evidence type="ECO:0000256" key="1">
    <source>
        <dbReference type="ARBA" id="ARBA00022553"/>
    </source>
</evidence>
<dbReference type="SMART" id="SM00448">
    <property type="entry name" value="REC"/>
    <property type="match status" value="1"/>
</dbReference>
<feature type="domain" description="Response regulatory" evidence="4">
    <location>
        <begin position="4"/>
        <end position="118"/>
    </location>
</feature>
<dbReference type="Pfam" id="PF00072">
    <property type="entry name" value="Response_reg"/>
    <property type="match status" value="1"/>
</dbReference>
<dbReference type="PANTHER" id="PTHR44591">
    <property type="entry name" value="STRESS RESPONSE REGULATOR PROTEIN 1"/>
    <property type="match status" value="1"/>
</dbReference>
<dbReference type="Pfam" id="PF08665">
    <property type="entry name" value="PglZ"/>
    <property type="match status" value="1"/>
</dbReference>
<feature type="modified residue" description="4-aspartylphosphate" evidence="3">
    <location>
        <position position="53"/>
    </location>
</feature>
<dbReference type="SUPFAM" id="SSF52172">
    <property type="entry name" value="CheY-like"/>
    <property type="match status" value="1"/>
</dbReference>
<dbReference type="RefSeq" id="WP_127803531.1">
    <property type="nucleotide sequence ID" value="NZ_SACY01000003.1"/>
</dbReference>
<dbReference type="PANTHER" id="PTHR44591:SF14">
    <property type="entry name" value="PROTEIN PILG"/>
    <property type="match status" value="1"/>
</dbReference>
<dbReference type="EMBL" id="SACY01000003">
    <property type="protein sequence ID" value="RVU24635.1"/>
    <property type="molecule type" value="Genomic_DNA"/>
</dbReference>
<dbReference type="InterPro" id="IPR001789">
    <property type="entry name" value="Sig_transdc_resp-reg_receiver"/>
</dbReference>
<accession>A0A437PQV1</accession>
<name>A0A437PQV1_9BACT</name>
<evidence type="ECO:0000256" key="2">
    <source>
        <dbReference type="ARBA" id="ARBA00023012"/>
    </source>
</evidence>
<evidence type="ECO:0000313" key="5">
    <source>
        <dbReference type="EMBL" id="RVU24635.1"/>
    </source>
</evidence>
<dbReference type="Gene3D" id="3.40.720.10">
    <property type="entry name" value="Alkaline Phosphatase, subunit A"/>
    <property type="match status" value="1"/>
</dbReference>
<dbReference type="InterPro" id="IPR011006">
    <property type="entry name" value="CheY-like_superfamily"/>
</dbReference>
<evidence type="ECO:0000256" key="3">
    <source>
        <dbReference type="PROSITE-ProRule" id="PRU00169"/>
    </source>
</evidence>
<dbReference type="CDD" id="cd00156">
    <property type="entry name" value="REC"/>
    <property type="match status" value="1"/>
</dbReference>
<keyword evidence="6" id="KW-1185">Reference proteome</keyword>
<dbReference type="Gene3D" id="3.40.50.2300">
    <property type="match status" value="1"/>
</dbReference>
<dbReference type="SUPFAM" id="SSF53649">
    <property type="entry name" value="Alkaline phosphatase-like"/>
    <property type="match status" value="1"/>
</dbReference>
<dbReference type="PROSITE" id="PS50110">
    <property type="entry name" value="RESPONSE_REGULATORY"/>
    <property type="match status" value="1"/>
</dbReference>
<evidence type="ECO:0000259" key="4">
    <source>
        <dbReference type="PROSITE" id="PS50110"/>
    </source>
</evidence>
<dbReference type="Proteomes" id="UP000282832">
    <property type="component" value="Unassembled WGS sequence"/>
</dbReference>
<gene>
    <name evidence="5" type="ORF">EOJ36_06380</name>
</gene>
<reference evidence="5 6" key="1">
    <citation type="submission" date="2019-01" db="EMBL/GenBank/DDBJ databases">
        <authorList>
            <person name="Chen W.-M."/>
        </authorList>
    </citation>
    <scope>NUCLEOTIDE SEQUENCE [LARGE SCALE GENOMIC DNA]</scope>
    <source>
        <strain evidence="5 6">FSY-15</strain>
    </source>
</reference>
<dbReference type="InterPro" id="IPR017850">
    <property type="entry name" value="Alkaline_phosphatase_core_sf"/>
</dbReference>
<organism evidence="5 6">
    <name type="scientific">Sandaracinomonas limnophila</name>
    <dbReference type="NCBI Taxonomy" id="1862386"/>
    <lineage>
        <taxon>Bacteria</taxon>
        <taxon>Pseudomonadati</taxon>
        <taxon>Bacteroidota</taxon>
        <taxon>Cytophagia</taxon>
        <taxon>Cytophagales</taxon>
        <taxon>Flectobacillaceae</taxon>
        <taxon>Sandaracinomonas</taxon>
    </lineage>
</organism>